<accession>A0A1C6FNI4</accession>
<reference evidence="1" key="1">
    <citation type="submission" date="2015-09" db="EMBL/GenBank/DDBJ databases">
        <authorList>
            <consortium name="Pathogen Informatics"/>
        </authorList>
    </citation>
    <scope>NUCLEOTIDE SEQUENCE</scope>
    <source>
        <strain evidence="1">2789STDY5834896</strain>
    </source>
</reference>
<gene>
    <name evidence="1" type="ORF">SAMEA3545359_00046</name>
</gene>
<dbReference type="AlphaFoldDB" id="A0A1C6FNI4"/>
<dbReference type="SUPFAM" id="SSF47413">
    <property type="entry name" value="lambda repressor-like DNA-binding domains"/>
    <property type="match status" value="1"/>
</dbReference>
<dbReference type="GO" id="GO:0003677">
    <property type="term" value="F:DNA binding"/>
    <property type="evidence" value="ECO:0007669"/>
    <property type="project" value="InterPro"/>
</dbReference>
<organism evidence="1">
    <name type="scientific">uncultured Anaerotruncus sp</name>
    <dbReference type="NCBI Taxonomy" id="905011"/>
    <lineage>
        <taxon>Bacteria</taxon>
        <taxon>Bacillati</taxon>
        <taxon>Bacillota</taxon>
        <taxon>Clostridia</taxon>
        <taxon>Eubacteriales</taxon>
        <taxon>Oscillospiraceae</taxon>
        <taxon>Anaerotruncus</taxon>
        <taxon>environmental samples</taxon>
    </lineage>
</organism>
<dbReference type="InterPro" id="IPR010982">
    <property type="entry name" value="Lambda_DNA-bd_dom_sf"/>
</dbReference>
<dbReference type="EMBL" id="FMHG01000001">
    <property type="protein sequence ID" value="SCJ34505.1"/>
    <property type="molecule type" value="Genomic_DNA"/>
</dbReference>
<evidence type="ECO:0000313" key="1">
    <source>
        <dbReference type="EMBL" id="SCJ34505.1"/>
    </source>
</evidence>
<name>A0A1C6FNI4_9FIRM</name>
<proteinExistence type="predicted"/>
<sequence length="110" mass="12860">MRRPSRYKLLRAAMAEQDISTYDLGELFKKSSRCINDKLSGAVPWTLPEIYRVLDFLELPHDQLHRYFPPNGISEKIEEKPKEQPLDIQVLRCVETLTQVAQKMKMEVAQ</sequence>
<protein>
    <recommendedName>
        <fullName evidence="2">HTH cro/C1-type domain-containing protein</fullName>
    </recommendedName>
</protein>
<evidence type="ECO:0008006" key="2">
    <source>
        <dbReference type="Google" id="ProtNLM"/>
    </source>
</evidence>